<feature type="disulfide bond" evidence="13">
    <location>
        <begin position="184"/>
        <end position="194"/>
    </location>
</feature>
<evidence type="ECO:0000256" key="5">
    <source>
        <dbReference type="ARBA" id="ARBA00022837"/>
    </source>
</evidence>
<dbReference type="SMART" id="SM00181">
    <property type="entry name" value="EGF"/>
    <property type="match status" value="8"/>
</dbReference>
<comment type="subcellular location">
    <subcellularLocation>
        <location evidence="1">Membrane</location>
    </subcellularLocation>
</comment>
<evidence type="ECO:0000313" key="22">
    <source>
        <dbReference type="Proteomes" id="UP000225706"/>
    </source>
</evidence>
<feature type="compositionally biased region" description="Pro residues" evidence="14">
    <location>
        <begin position="3292"/>
        <end position="3355"/>
    </location>
</feature>
<evidence type="ECO:0000259" key="19">
    <source>
        <dbReference type="PROSITE" id="PS50287"/>
    </source>
</evidence>
<keyword evidence="3 15" id="KW-0732">Signal</keyword>
<feature type="compositionally biased region" description="Polar residues" evidence="14">
    <location>
        <begin position="4241"/>
        <end position="4272"/>
    </location>
</feature>
<feature type="domain" description="EGF-like" evidence="16">
    <location>
        <begin position="3947"/>
        <end position="3980"/>
    </location>
</feature>
<dbReference type="Pfam" id="PF00028">
    <property type="entry name" value="Cadherin"/>
    <property type="match status" value="2"/>
</dbReference>
<dbReference type="Gene3D" id="2.10.25.10">
    <property type="entry name" value="Laminin"/>
    <property type="match status" value="4"/>
</dbReference>
<dbReference type="Gene3D" id="3.10.100.10">
    <property type="entry name" value="Mannose-Binding Protein A, subunit A"/>
    <property type="match status" value="1"/>
</dbReference>
<dbReference type="InterPro" id="IPR001846">
    <property type="entry name" value="VWF_type-D"/>
</dbReference>
<evidence type="ECO:0000256" key="4">
    <source>
        <dbReference type="ARBA" id="ARBA00022737"/>
    </source>
</evidence>
<dbReference type="InterPro" id="IPR039448">
    <property type="entry name" value="Beta_helix"/>
</dbReference>
<feature type="chain" id="PRO_5012767116" evidence="15">
    <location>
        <begin position="19"/>
        <end position="4291"/>
    </location>
</feature>
<name>A0A2B4RJ92_STYPI</name>
<keyword evidence="10" id="KW-0325">Glycoprotein</keyword>
<dbReference type="InterPro" id="IPR011050">
    <property type="entry name" value="Pectin_lyase_fold/virulence"/>
</dbReference>
<comment type="caution">
    <text evidence="21">The sequence shown here is derived from an EMBL/GenBank/DDBJ whole genome shotgun (WGS) entry which is preliminary data.</text>
</comment>
<evidence type="ECO:0000313" key="21">
    <source>
        <dbReference type="EMBL" id="PFX16428.1"/>
    </source>
</evidence>
<keyword evidence="6" id="KW-1133">Transmembrane helix</keyword>
<evidence type="ECO:0000256" key="7">
    <source>
        <dbReference type="ARBA" id="ARBA00023136"/>
    </source>
</evidence>
<dbReference type="EMBL" id="LSMT01000547">
    <property type="protein sequence ID" value="PFX16428.1"/>
    <property type="molecule type" value="Genomic_DNA"/>
</dbReference>
<gene>
    <name evidence="21" type="primary">TNXB</name>
    <name evidence="21" type="ORF">AWC38_SpisGene19299</name>
</gene>
<evidence type="ECO:0000259" key="17">
    <source>
        <dbReference type="PROSITE" id="PS50060"/>
    </source>
</evidence>
<feature type="disulfide bond" evidence="12">
    <location>
        <begin position="3897"/>
        <end position="3906"/>
    </location>
</feature>
<dbReference type="Pfam" id="PF00094">
    <property type="entry name" value="VWD"/>
    <property type="match status" value="1"/>
</dbReference>
<dbReference type="SUPFAM" id="SSF51126">
    <property type="entry name" value="Pectin lyase-like"/>
    <property type="match status" value="5"/>
</dbReference>
<feature type="disulfide bond" evidence="12">
    <location>
        <begin position="3970"/>
        <end position="3979"/>
    </location>
</feature>
<keyword evidence="4" id="KW-0677">Repeat</keyword>
<evidence type="ECO:0000259" key="16">
    <source>
        <dbReference type="PROSITE" id="PS50026"/>
    </source>
</evidence>
<dbReference type="FunFam" id="3.10.250.10:FF:000007">
    <property type="entry name" value="Soluble scavenger receptor cysteine-rich domain-containing protein SSC5D"/>
    <property type="match status" value="1"/>
</dbReference>
<feature type="disulfide bond" evidence="12">
    <location>
        <begin position="2689"/>
        <end position="2699"/>
    </location>
</feature>
<feature type="domain" description="Cadherin" evidence="18">
    <location>
        <begin position="4136"/>
        <end position="4219"/>
    </location>
</feature>
<dbReference type="Gene3D" id="2.60.120.200">
    <property type="match status" value="1"/>
</dbReference>
<evidence type="ECO:0000256" key="11">
    <source>
        <dbReference type="PROSITE-ProRule" id="PRU00043"/>
    </source>
</evidence>
<evidence type="ECO:0000256" key="14">
    <source>
        <dbReference type="SAM" id="MobiDB-lite"/>
    </source>
</evidence>
<dbReference type="GO" id="GO:0005886">
    <property type="term" value="C:plasma membrane"/>
    <property type="evidence" value="ECO:0007669"/>
    <property type="project" value="InterPro"/>
</dbReference>
<dbReference type="PROSITE" id="PS50060">
    <property type="entry name" value="MAM_2"/>
    <property type="match status" value="1"/>
</dbReference>
<dbReference type="SUPFAM" id="SSF49313">
    <property type="entry name" value="Cadherin-like"/>
    <property type="match status" value="2"/>
</dbReference>
<feature type="domain" description="SRCR" evidence="19">
    <location>
        <begin position="1864"/>
        <end position="1965"/>
    </location>
</feature>
<comment type="caution">
    <text evidence="13">Lacks conserved residue(s) required for the propagation of feature annotation.</text>
</comment>
<dbReference type="CDD" id="cd00054">
    <property type="entry name" value="EGF_CA"/>
    <property type="match status" value="1"/>
</dbReference>
<dbReference type="Gene3D" id="3.10.250.10">
    <property type="entry name" value="SRCR-like domain"/>
    <property type="match status" value="3"/>
</dbReference>
<feature type="disulfide bond" evidence="12">
    <location>
        <begin position="3794"/>
        <end position="3803"/>
    </location>
</feature>
<dbReference type="InterPro" id="IPR000998">
    <property type="entry name" value="MAM_dom"/>
</dbReference>
<evidence type="ECO:0000256" key="2">
    <source>
        <dbReference type="ARBA" id="ARBA00022692"/>
    </source>
</evidence>
<dbReference type="CDD" id="cd11304">
    <property type="entry name" value="Cadherin_repeat"/>
    <property type="match status" value="2"/>
</dbReference>
<keyword evidence="2" id="KW-0812">Transmembrane</keyword>
<feature type="domain" description="EGF-like" evidence="16">
    <location>
        <begin position="3908"/>
        <end position="3946"/>
    </location>
</feature>
<dbReference type="SUPFAM" id="SSF49899">
    <property type="entry name" value="Concanavalin A-like lectins/glucanases"/>
    <property type="match status" value="1"/>
</dbReference>
<feature type="disulfide bond" evidence="12">
    <location>
        <begin position="3936"/>
        <end position="3945"/>
    </location>
</feature>
<sequence length="4291" mass="474693">MPLKYCILLAIFLGYGLCVRDKNISRKLNGTVNGNQTLTRADGPYLVTSDLVVPENVTLTIEPGVIVNFVPSVGIRVRGLFYAKGTPSQRITLRTVPDGEASFSNKTDGAKFYSPGVRLVDGTSYNNGRLELQYNGRWGTVCNSRRSWDISNTQVACRQLGFLGAKRYFYDPGSGPMMMKNVNCKGTETRLWDCPYTWIMNNPYSCGHSWEVGIECDTLLPYLAETFYWKGIFFDLRNSSEKQGSSSLVHVNIEKALEGVNAVKSAPELLHVTINDSASGLNLKEVSKPLAVVDCSILRPMLAGVSIESFCGNAVIENVTVQSARFGGGLVFKHLAVNFCSVIPEKASFPLFLNAAGNHQPVNCIKVFRASPRRKISVHLRKINGSGFELNITDGRAGIKTQLHRITSDYNGKTIKTGSSFILEISFYSKGNSKAPANLEMIIREDQGETLSLLISNSTFSENSKSGITVDNLIGNSRISQTTVIGNNYYGLYASDTQGKISVVTSVFLRNKYNGVNITKMAGTLELINVNSSKNQASGIVIDAGTLSFQMSDSLIEENAGHGLHILNQVNSTIKINNTQIVRNSNGEGIYLQALRSCHVRLAEVLSLGNSQNGALLTRLSDTRLNVTSCKFDGNSYTGVHADYFLKGELKLENISTSNNFRYGYIFHFGDTSINIESSSSFGNGRDGFYVENQEGEVVLKDFAARGNKRHGLWFVDDNSARLRSVYLLNCNISENSQYGVRFYFTYRFTQGTENYTINVENSTISNNPLGGFTLYPPGCSWGNVQRQRRVQVLFTGNEVKGNAKNALDILGPQWYELSAALDNNRFYENSGLALIVRHGQSCSHQHSSSYKLQVSSNIFLKNKGENIFLVNCETLPTKCRVIIRNNTFLENQRIRPFSRNYLRTKTQAVLAVKGGNVTIKYNSFINPLFSQELAALLKDREHVIQAEENWWGTKDECKIKDRLFDFEDRVELAQIHYYPFLDSHNSTAAKLHNGARPLCFLRGDSLGGTLNQVLNITNENDVYRVISDVTILSDGVLCIEENVTLEFPLKSVFLVQGKVIIKGTEKERVKFLPRGPLNQDVRLVQGPAPWEGVVEIWVNRTWMPVCIHNYRHEYDIVCRILGYEPENSYYHDKSGRERIFLHNLRCDTDQGDNITICNKNNWISSSSCSAYVLYVGCKIPYWAGIHLAVTSKKSVVRNLELRYAGCPYRDDLGIPGIAFRVDLPRHTISGVSVSNSASIGFQIMYPDPVEDSYRITNSTIDTTESDGIRLESPFLELLGATVVNTKGYGFSYRYNWNALNTQVVTMADATMKKYLDMCSESETFIGGEKTKVRSPNLLISKGNFSHNTKGGIFLGGDEAGMVEIQHTEVRNSPQNGLSTAFSYVNSLKLLNCQFVGNKIGIRLSSFSGNVNVESSKASNSTENGLYVDTNGEKSIYIENGGVFYSNGYGVYLRGSYTKVKLSATRTFFGWNKASSVYSRVYYGCSLPCSSHTIFTNCTFYANRGPVVDINESPHSNPWQFDGNFFLNNTQGPVILTTKDTRDSYTPELFLRNNYFLFNFCQDKSVIDIKGGTKVLIMEGNVFEKNYGRSIFLEKTSPSGATIRSNVFTDNKCLNSGVIEIQRMDKDILIVDNTFKLNKGLSMVFLHCEYVVEGNTPSGMKNVTFSNNSLISNIDVSLNSPTCEVRISGFIEWRTFFVNNNRFSSVHFSKELCVNTFASSHSSAIQASLNFWGYDDEEKIKERIFDAEDNYEHTFADFRPYISSAGNTVEGSPENMTRSGLTKSFLGGRILSNILLRKEKSPYTVVSDVTILPEASLTINPGVEVQFMPGVGILVLGSIFVRGNGDQPIQFSLSNTKKNISLKIRLAGGKFPWEGRVEILHSGNWTPLHLNVTEGNKGNVTKLVCEHLGYKAPLSIHYSPYQSLIACDACAALHCKGSEVELTECTLSFHKLSCNTSHRLVLNCGGGRPWGNIRFLREARDTPNLPKSSLKHLRIVHCGVKHGEKVAAIELIQYVPEVSNVTVLNCTSGGIKVWFPEKEVTIRNSSFVNTGGNGTDLIITKINITLENVKSMNNEFGLSFREEYGDWINGISYGQINLCSPQKVVNITDHDLFIYFRASFQTFSNLKVSCKIKIQTEGDAGFAIQLLVMRSSKSIEIETPHGRKISGQFSKRRMMGWDSFTVNFKGWYSSEMLLKVQRVDSKDIPCSFDHGFCDWRRYPKSRFRNNTLTQQWHHGWENYGYDHTYSMYEGRILWIEAKGSWISGYGAFASPSIINDSNYCFLVFYYKLDAWGSRKASISVYFVEDNTDKSTLLWSTSDSVNEWEKKVIELPSANVSYSIVLLGYVESWGYVFIDDLAFVRRDSSAFMHQLTGSVFSGNVKQGVRYTSTQSERRIFRLKRCQVTNNGLNPVLSGRPSGAIHFTAVKQEFEIVNNYIAGNNNGGNFFYNNVGHYVFLYDNSQTSIVGLRFVNNTLYKNGAQGLNVNYGATILCNGAAEILGNVLQNPNNRYQISTTMRGSPITVNATSNWWGESVPNLIYSVILDKTTDYRLSMTIVFQPFVKLPPQTAISVSCPPEWIKDDEMCFMYKGGSFTFSDAKKYCESYGGNLNTMISNEDKRLIKHLRQRESLVRSAVLPSLWTISRRSLKESHGGYVQNSKVCPVVAASGNISQVHCADLHPFVCVRRPVIHCPNSCFHNGDCIGATCFCHPGWTGEDCSKFHCHDLHNCSGNGQCMGPNVCKCYPGYLEESQCTSWNETQCPGGKIVVNYTDPLRRDNVEFAKNVKFVEPNETLVYACPVILPKQDRVSLVLVAPRALKVQKGDILCSPQAGGIMHKIVKEIKDGPFQLMLSTPAGFEEIIKYADFKEEVTAIQVDDGSTFEDEPDQDDLWDVISGNITFDEGRVIVLSNEIYKCLGHTYDTGKITVHSYFLVIEKNNTTLKTGDVVVSNASDGFIETVVAVHRTNNTEYLETKFQRCEASSHWQGTRLQESKKRLSGSVPCSGGDNNEGLVFSKQEDGGRQFSVNDSIIGRPSGGFIAKVIDVYSSQSFLLVEVISAKLDGNGTIITAVDIHALKSHNRRSRRSTRYDSKLASFKPDGIHHKLLSTENAKIQVSLEMLLKVTMFLEIEKRSYGFGIEDATVGLELKGSLDLSLEFRVEKELNFALPVQYKVSNAFYGQDHVLVGLRTKIDIADRDQSIILFYVVNREKFHVHYQSMEKYLSEANAVGGVVVATKLLILSQPLVKKMAGYSSRSLFRNCICPVQSEKICLGPPTTRPGPPGNENPTTDPNRRPRPPGNGNPTPPFNPRPRPPGIGNPTPAPNPRPRPPGNRNPTPAPNPRPGPPGTGNPTPAPNPRPRPTGNGNPTPVPSSRPTPTENGNLTLTPTPTPTNKTGNKPPPSGKTGELPCGKGPICAGNRTGPNCTKPDTPLLQNCSGNGNPIIGPKCEALCNCSGGWEGEFCERLIANGGGDPHLETLDGVNFDFFGIGEFWGCKSVKNDFGLQFRFYYYERASLIGGIALKAGRSVVTIMTIKTEKVQDLPITRIDGAEMNATSNSSDPVEISNGTVLLDRQRRFSFEAEENSVVLISLQYDAGKSSNDLTFSFLLIIKSKDVNTGVTVTIDVRHSRVMKRQYLNILYSPTAAYKGHTEGLCGFMDNNATNDFIGSDGTLYDDAIKFAESWRITDCHSGSGTRDSWSWNSSNFYHDDVMDITYTDPSYIPTYLLDGISQSVLQIATSMCKSLKISDNKLKSCIFDVAITNDTTFTDQETFKRATCFGVNNCTSPEHGSCKTRDVCQCTPGYIGANCSIVPTCNDVSNCAGNGICVDFNVCKCKMGWTGSNCAQYSCEQLDYCSVHGSCVAFDRCACDYGWTGVSCALPDCEAVNHCSKKGECISSDKCRCFPGFVGADCSQVGDCSHLANCSGHGVCISTELLNVSCSCYLGFTGDNCSQPTCTTVNNCSAHGVCVEAEFCKCDFGYTGADCSNFSCEAVNYCSAFDGAYCDQEAKSNINAPKFNQTFYSATIVENSPVGTVILQVKATDRDLGKNGQIFYPILGDDNIESILTVGGQSGKVYSAQTLDFETNEVKSFNVTMVAADDGYPQKSGITTVQITLLDENDNCPTYIEPPGDLKLELPALISGETVTKVFAVDLDSGVNSDITYSLSKNEAFSIHPKTGVVTAVSDLKNKVYHLTVSASDNGDISCVTDINLTVKVGFSPTTNPLTRSTNSFTNKKSEAPSTHKVGFSPTTNPLTRSTNSFTNKKSEASSTHSPPRLPETTSFTSEFVSICVCSRFCC</sequence>
<dbReference type="PRINTS" id="PR00205">
    <property type="entry name" value="CADHERIN"/>
</dbReference>
<feature type="compositionally biased region" description="Polar residues" evidence="14">
    <location>
        <begin position="4218"/>
        <end position="4227"/>
    </location>
</feature>
<dbReference type="FunFam" id="2.60.40.60:FF:000020">
    <property type="entry name" value="Dachsous cadherin-related 1b"/>
    <property type="match status" value="1"/>
</dbReference>
<dbReference type="CDD" id="cd00037">
    <property type="entry name" value="CLECT"/>
    <property type="match status" value="1"/>
</dbReference>
<feature type="disulfide bond" evidence="12">
    <location>
        <begin position="3829"/>
        <end position="3838"/>
    </location>
</feature>
<keyword evidence="5 11" id="KW-0106">Calcium</keyword>
<dbReference type="InterPro" id="IPR016187">
    <property type="entry name" value="CTDL_fold"/>
</dbReference>
<evidence type="ECO:0000256" key="3">
    <source>
        <dbReference type="ARBA" id="ARBA00022729"/>
    </source>
</evidence>
<dbReference type="InterPro" id="IPR036772">
    <property type="entry name" value="SRCR-like_dom_sf"/>
</dbReference>
<keyword evidence="8 13" id="KW-1015">Disulfide bond</keyword>
<feature type="domain" description="SRCR" evidence="19">
    <location>
        <begin position="1082"/>
        <end position="1179"/>
    </location>
</feature>
<dbReference type="SMART" id="SM00112">
    <property type="entry name" value="CA"/>
    <property type="match status" value="2"/>
</dbReference>
<dbReference type="GO" id="GO:0007156">
    <property type="term" value="P:homophilic cell adhesion via plasma membrane adhesion molecules"/>
    <property type="evidence" value="ECO:0007669"/>
    <property type="project" value="InterPro"/>
</dbReference>
<feature type="disulfide bond" evidence="13">
    <location>
        <begin position="1935"/>
        <end position="1945"/>
    </location>
</feature>
<evidence type="ECO:0000256" key="6">
    <source>
        <dbReference type="ARBA" id="ARBA00022989"/>
    </source>
</evidence>
<dbReference type="STRING" id="50429.A0A2B4RJ92"/>
<feature type="domain" description="EGF-like" evidence="16">
    <location>
        <begin position="3805"/>
        <end position="3839"/>
    </location>
</feature>
<dbReference type="InterPro" id="IPR015919">
    <property type="entry name" value="Cadherin-like_sf"/>
</dbReference>
<feature type="region of interest" description="Disordered" evidence="14">
    <location>
        <begin position="3266"/>
        <end position="3403"/>
    </location>
</feature>
<evidence type="ECO:0000259" key="20">
    <source>
        <dbReference type="PROSITE" id="PS51233"/>
    </source>
</evidence>
<feature type="disulfide bond" evidence="13">
    <location>
        <begin position="142"/>
        <end position="206"/>
    </location>
</feature>
<dbReference type="PANTHER" id="PTHR47653:SF1">
    <property type="entry name" value="DELETED IN MALIGNANT BRAIN TUMORS 1 PROTEIN"/>
    <property type="match status" value="1"/>
</dbReference>
<dbReference type="PROSITE" id="PS01186">
    <property type="entry name" value="EGF_2"/>
    <property type="match status" value="7"/>
</dbReference>
<feature type="domain" description="Cadherin" evidence="18">
    <location>
        <begin position="4012"/>
        <end position="4119"/>
    </location>
</feature>
<dbReference type="PROSITE" id="PS00022">
    <property type="entry name" value="EGF_1"/>
    <property type="match status" value="6"/>
</dbReference>
<evidence type="ECO:0000256" key="10">
    <source>
        <dbReference type="ARBA" id="ARBA00023180"/>
    </source>
</evidence>
<dbReference type="Pfam" id="PF00530">
    <property type="entry name" value="SRCR"/>
    <property type="match status" value="3"/>
</dbReference>
<dbReference type="GO" id="GO:0045217">
    <property type="term" value="P:cell-cell junction maintenance"/>
    <property type="evidence" value="ECO:0007669"/>
    <property type="project" value="TreeGrafter"/>
</dbReference>
<dbReference type="InterPro" id="IPR013320">
    <property type="entry name" value="ConA-like_dom_sf"/>
</dbReference>
<dbReference type="InterPro" id="IPR053243">
    <property type="entry name" value="SJ_maturation_regulator"/>
</dbReference>
<dbReference type="Pfam" id="PF25024">
    <property type="entry name" value="EGF_TEN"/>
    <property type="match status" value="1"/>
</dbReference>
<evidence type="ECO:0000256" key="9">
    <source>
        <dbReference type="ARBA" id="ARBA00023170"/>
    </source>
</evidence>
<organism evidence="21 22">
    <name type="scientific">Stylophora pistillata</name>
    <name type="common">Smooth cauliflower coral</name>
    <dbReference type="NCBI Taxonomy" id="50429"/>
    <lineage>
        <taxon>Eukaryota</taxon>
        <taxon>Metazoa</taxon>
        <taxon>Cnidaria</taxon>
        <taxon>Anthozoa</taxon>
        <taxon>Hexacorallia</taxon>
        <taxon>Scleractinia</taxon>
        <taxon>Astrocoeniina</taxon>
        <taxon>Pocilloporidae</taxon>
        <taxon>Stylophora</taxon>
    </lineage>
</organism>
<feature type="domain" description="VWFD" evidence="20">
    <location>
        <begin position="3461"/>
        <end position="3686"/>
    </location>
</feature>
<feature type="compositionally biased region" description="Low complexity" evidence="14">
    <location>
        <begin position="3370"/>
        <end position="3392"/>
    </location>
</feature>
<dbReference type="InterPro" id="IPR020894">
    <property type="entry name" value="Cadherin_CS"/>
</dbReference>
<evidence type="ECO:0000259" key="18">
    <source>
        <dbReference type="PROSITE" id="PS50268"/>
    </source>
</evidence>
<feature type="domain" description="EGF-like" evidence="16">
    <location>
        <begin position="3768"/>
        <end position="3804"/>
    </location>
</feature>
<feature type="disulfide bond" evidence="12">
    <location>
        <begin position="2706"/>
        <end position="2715"/>
    </location>
</feature>
<feature type="domain" description="MAM" evidence="17">
    <location>
        <begin position="2204"/>
        <end position="2365"/>
    </location>
</feature>
<keyword evidence="22" id="KW-1185">Reference proteome</keyword>
<dbReference type="SUPFAM" id="SSF56436">
    <property type="entry name" value="C-type lectin-like"/>
    <property type="match status" value="1"/>
</dbReference>
<dbReference type="PROSITE" id="PS50287">
    <property type="entry name" value="SRCR_2"/>
    <property type="match status" value="3"/>
</dbReference>
<dbReference type="SUPFAM" id="SSF56487">
    <property type="entry name" value="SRCR-like"/>
    <property type="match status" value="3"/>
</dbReference>
<dbReference type="InterPro" id="IPR002126">
    <property type="entry name" value="Cadherin-like_dom"/>
</dbReference>
<dbReference type="InterPro" id="IPR012334">
    <property type="entry name" value="Pectin_lyas_fold"/>
</dbReference>
<feature type="region of interest" description="Disordered" evidence="14">
    <location>
        <begin position="4218"/>
        <end position="4272"/>
    </location>
</feature>
<dbReference type="Gene3D" id="2.160.20.10">
    <property type="entry name" value="Single-stranded right-handed beta-helix, Pectin lyase-like"/>
    <property type="match status" value="3"/>
</dbReference>
<proteinExistence type="predicted"/>
<evidence type="ECO:0000256" key="12">
    <source>
        <dbReference type="PROSITE-ProRule" id="PRU00076"/>
    </source>
</evidence>
<keyword evidence="12" id="KW-0245">EGF-like domain</keyword>
<keyword evidence="7" id="KW-0472">Membrane</keyword>
<dbReference type="InterPro" id="IPR000742">
    <property type="entry name" value="EGF"/>
</dbReference>
<reference evidence="22" key="1">
    <citation type="journal article" date="2017" name="bioRxiv">
        <title>Comparative analysis of the genomes of Stylophora pistillata and Acropora digitifera provides evidence for extensive differences between species of corals.</title>
        <authorList>
            <person name="Voolstra C.R."/>
            <person name="Li Y."/>
            <person name="Liew Y.J."/>
            <person name="Baumgarten S."/>
            <person name="Zoccola D."/>
            <person name="Flot J.-F."/>
            <person name="Tambutte S."/>
            <person name="Allemand D."/>
            <person name="Aranda M."/>
        </authorList>
    </citation>
    <scope>NUCLEOTIDE SEQUENCE [LARGE SCALE GENOMIC DNA]</scope>
</reference>
<dbReference type="GO" id="GO:0005509">
    <property type="term" value="F:calcium ion binding"/>
    <property type="evidence" value="ECO:0007669"/>
    <property type="project" value="UniProtKB-UniRule"/>
</dbReference>
<dbReference type="PROSITE" id="PS50026">
    <property type="entry name" value="EGF_3"/>
    <property type="match status" value="6"/>
</dbReference>
<dbReference type="PRINTS" id="PR00258">
    <property type="entry name" value="SPERACTRCPTR"/>
</dbReference>
<feature type="domain" description="EGF-like" evidence="16">
    <location>
        <begin position="3873"/>
        <end position="3907"/>
    </location>
</feature>
<feature type="domain" description="SRCR" evidence="19">
    <location>
        <begin position="117"/>
        <end position="217"/>
    </location>
</feature>
<dbReference type="Pfam" id="PF13229">
    <property type="entry name" value="Beta_helix"/>
    <property type="match status" value="4"/>
</dbReference>
<dbReference type="PROSITE" id="PS50268">
    <property type="entry name" value="CADHERIN_2"/>
    <property type="match status" value="2"/>
</dbReference>
<dbReference type="InterPro" id="IPR001190">
    <property type="entry name" value="SRCR"/>
</dbReference>
<dbReference type="PROSITE" id="PS00232">
    <property type="entry name" value="CADHERIN_1"/>
    <property type="match status" value="1"/>
</dbReference>
<dbReference type="SMART" id="SM00710">
    <property type="entry name" value="PbH1"/>
    <property type="match status" value="29"/>
</dbReference>
<dbReference type="OrthoDB" id="5964037at2759"/>
<feature type="signal peptide" evidence="15">
    <location>
        <begin position="1"/>
        <end position="18"/>
    </location>
</feature>
<dbReference type="PROSITE" id="PS51233">
    <property type="entry name" value="VWFD"/>
    <property type="match status" value="1"/>
</dbReference>
<evidence type="ECO:0000256" key="15">
    <source>
        <dbReference type="SAM" id="SignalP"/>
    </source>
</evidence>
<dbReference type="PANTHER" id="PTHR47653">
    <property type="entry name" value="PROTEIN BARK BEETLE"/>
    <property type="match status" value="1"/>
</dbReference>
<protein>
    <submittedName>
        <fullName evidence="21">Tenascin-X</fullName>
    </submittedName>
</protein>
<dbReference type="InterPro" id="IPR006626">
    <property type="entry name" value="PbH1"/>
</dbReference>
<dbReference type="Gene3D" id="2.60.40.60">
    <property type="entry name" value="Cadherins"/>
    <property type="match status" value="2"/>
</dbReference>
<feature type="domain" description="EGF-like" evidence="16">
    <location>
        <begin position="2685"/>
        <end position="2716"/>
    </location>
</feature>
<evidence type="ECO:0000256" key="1">
    <source>
        <dbReference type="ARBA" id="ARBA00004370"/>
    </source>
</evidence>
<evidence type="ECO:0000256" key="13">
    <source>
        <dbReference type="PROSITE-ProRule" id="PRU00196"/>
    </source>
</evidence>
<dbReference type="SMART" id="SM00202">
    <property type="entry name" value="SR"/>
    <property type="match status" value="3"/>
</dbReference>
<evidence type="ECO:0000256" key="8">
    <source>
        <dbReference type="ARBA" id="ARBA00023157"/>
    </source>
</evidence>
<dbReference type="InterPro" id="IPR016186">
    <property type="entry name" value="C-type_lectin-like/link_sf"/>
</dbReference>
<dbReference type="Proteomes" id="UP000225706">
    <property type="component" value="Unassembled WGS sequence"/>
</dbReference>
<keyword evidence="9" id="KW-0675">Receptor</keyword>
<accession>A0A2B4RJ92</accession>